<comment type="caution">
    <text evidence="1">The sequence shown here is derived from an EMBL/GenBank/DDBJ whole genome shotgun (WGS) entry which is preliminary data.</text>
</comment>
<evidence type="ECO:0000313" key="1">
    <source>
        <dbReference type="EMBL" id="MFC4820268.1"/>
    </source>
</evidence>
<protein>
    <submittedName>
        <fullName evidence="1">Uncharacterized protein</fullName>
    </submittedName>
</protein>
<dbReference type="RefSeq" id="WP_380020108.1">
    <property type="nucleotide sequence ID" value="NZ_JBHSHD010000007.1"/>
</dbReference>
<organism evidence="1 2">
    <name type="scientific">Dokdonella ginsengisoli</name>
    <dbReference type="NCBI Taxonomy" id="363846"/>
    <lineage>
        <taxon>Bacteria</taxon>
        <taxon>Pseudomonadati</taxon>
        <taxon>Pseudomonadota</taxon>
        <taxon>Gammaproteobacteria</taxon>
        <taxon>Lysobacterales</taxon>
        <taxon>Rhodanobacteraceae</taxon>
        <taxon>Dokdonella</taxon>
    </lineage>
</organism>
<evidence type="ECO:0000313" key="2">
    <source>
        <dbReference type="Proteomes" id="UP001595886"/>
    </source>
</evidence>
<proteinExistence type="predicted"/>
<gene>
    <name evidence="1" type="ORF">ACFO6Q_08025</name>
</gene>
<sequence length="145" mass="15779">MLVDNDKPTDPGVIATHQAAGGRHIQWETGRATEHELFLSLDDTGVNALIARAVTLHGQESVADSIRICSGGAFTLNGIQGEALSNGFQPNVRQLLGDVAHKSRWFKQQGIFEGIARDIVGPRFAQASPGFQQHMNNLFGWAHEH</sequence>
<accession>A0ABV9QSF0</accession>
<dbReference type="EMBL" id="JBHSHD010000007">
    <property type="protein sequence ID" value="MFC4820268.1"/>
    <property type="molecule type" value="Genomic_DNA"/>
</dbReference>
<name>A0ABV9QSF0_9GAMM</name>
<keyword evidence="2" id="KW-1185">Reference proteome</keyword>
<dbReference type="Proteomes" id="UP001595886">
    <property type="component" value="Unassembled WGS sequence"/>
</dbReference>
<reference evidence="2" key="1">
    <citation type="journal article" date="2019" name="Int. J. Syst. Evol. Microbiol.">
        <title>The Global Catalogue of Microorganisms (GCM) 10K type strain sequencing project: providing services to taxonomists for standard genome sequencing and annotation.</title>
        <authorList>
            <consortium name="The Broad Institute Genomics Platform"/>
            <consortium name="The Broad Institute Genome Sequencing Center for Infectious Disease"/>
            <person name="Wu L."/>
            <person name="Ma J."/>
        </authorList>
    </citation>
    <scope>NUCLEOTIDE SEQUENCE [LARGE SCALE GENOMIC DNA]</scope>
    <source>
        <strain evidence="2">CCUG 30340</strain>
    </source>
</reference>